<dbReference type="EMBL" id="BSRI01000001">
    <property type="protein sequence ID" value="GLV53234.1"/>
    <property type="molecule type" value="Genomic_DNA"/>
</dbReference>
<protein>
    <recommendedName>
        <fullName evidence="3">Transposase DDE domain-containing protein</fullName>
    </recommendedName>
</protein>
<proteinExistence type="predicted"/>
<accession>A0ABQ6FJ88</accession>
<reference evidence="1 2" key="1">
    <citation type="submission" date="2023-02" db="EMBL/GenBank/DDBJ databases">
        <title>Dictyobacter halimunensis sp. nov., a new member of the class Ktedonobacteria from forest soil in a geothermal area.</title>
        <authorList>
            <person name="Rachmania M.K."/>
            <person name="Ningsih F."/>
            <person name="Sakai Y."/>
            <person name="Yabe S."/>
            <person name="Yokota A."/>
            <person name="Sjamsuridzal W."/>
        </authorList>
    </citation>
    <scope>NUCLEOTIDE SEQUENCE [LARGE SCALE GENOMIC DNA]</scope>
    <source>
        <strain evidence="1 2">S3.2.2.5</strain>
    </source>
</reference>
<comment type="caution">
    <text evidence="1">The sequence shown here is derived from an EMBL/GenBank/DDBJ whole genome shotgun (WGS) entry which is preliminary data.</text>
</comment>
<evidence type="ECO:0000313" key="2">
    <source>
        <dbReference type="Proteomes" id="UP001344906"/>
    </source>
</evidence>
<evidence type="ECO:0000313" key="1">
    <source>
        <dbReference type="EMBL" id="GLV53234.1"/>
    </source>
</evidence>
<dbReference type="Proteomes" id="UP001344906">
    <property type="component" value="Unassembled WGS sequence"/>
</dbReference>
<name>A0ABQ6FJ88_9CHLR</name>
<gene>
    <name evidence="1" type="ORF">KDH_00890</name>
</gene>
<keyword evidence="2" id="KW-1185">Reference proteome</keyword>
<evidence type="ECO:0008006" key="3">
    <source>
        <dbReference type="Google" id="ProtNLM"/>
    </source>
</evidence>
<dbReference type="PANTHER" id="PTHR33408">
    <property type="entry name" value="TRANSPOSASE"/>
    <property type="match status" value="1"/>
</dbReference>
<sequence length="171" mass="19776">MHLKNGGLHLGYHTHYVVAGSKRRIILTALVTPPEVTDNLPMLDLIFHTRWRWHLLTSQVTGDTTYGTIENIKALEDQGIRAYIPVPNWEERYEVWSASHFRYEPQADQYRCPQGQILQRVEVIGPDGRQLYRAPTSVCNDCPVKGQCTTSTQGRRVYRHVGEEYLERVRS</sequence>
<organism evidence="1 2">
    <name type="scientific">Dictyobacter halimunensis</name>
    <dbReference type="NCBI Taxonomy" id="3026934"/>
    <lineage>
        <taxon>Bacteria</taxon>
        <taxon>Bacillati</taxon>
        <taxon>Chloroflexota</taxon>
        <taxon>Ktedonobacteria</taxon>
        <taxon>Ktedonobacterales</taxon>
        <taxon>Dictyobacteraceae</taxon>
        <taxon>Dictyobacter</taxon>
    </lineage>
</organism>
<dbReference type="RefSeq" id="WP_338246695.1">
    <property type="nucleotide sequence ID" value="NZ_BSRI01000001.1"/>
</dbReference>